<dbReference type="Pfam" id="PF20240">
    <property type="entry name" value="DUF6597"/>
    <property type="match status" value="1"/>
</dbReference>
<dbReference type="InterPro" id="IPR046532">
    <property type="entry name" value="DUF6597"/>
</dbReference>
<dbReference type="Pfam" id="PF12833">
    <property type="entry name" value="HTH_18"/>
    <property type="match status" value="1"/>
</dbReference>
<keyword evidence="1" id="KW-0805">Transcription regulation</keyword>
<keyword evidence="7" id="KW-1185">Reference proteome</keyword>
<dbReference type="SMART" id="SM00342">
    <property type="entry name" value="HTH_ARAC"/>
    <property type="match status" value="1"/>
</dbReference>
<dbReference type="Proteomes" id="UP001354971">
    <property type="component" value="Unassembled WGS sequence"/>
</dbReference>
<evidence type="ECO:0000256" key="3">
    <source>
        <dbReference type="ARBA" id="ARBA00023163"/>
    </source>
</evidence>
<dbReference type="InterPro" id="IPR050204">
    <property type="entry name" value="AraC_XylS_family_regulators"/>
</dbReference>
<evidence type="ECO:0000313" key="6">
    <source>
        <dbReference type="EMBL" id="MEE2525916.1"/>
    </source>
</evidence>
<gene>
    <name evidence="6" type="ORF">V0U79_06025</name>
</gene>
<evidence type="ECO:0000256" key="1">
    <source>
        <dbReference type="ARBA" id="ARBA00023015"/>
    </source>
</evidence>
<organism evidence="6 7">
    <name type="scientific">Hyphobacterium lacteum</name>
    <dbReference type="NCBI Taxonomy" id="3116575"/>
    <lineage>
        <taxon>Bacteria</taxon>
        <taxon>Pseudomonadati</taxon>
        <taxon>Pseudomonadota</taxon>
        <taxon>Alphaproteobacteria</taxon>
        <taxon>Maricaulales</taxon>
        <taxon>Maricaulaceae</taxon>
        <taxon>Hyphobacterium</taxon>
    </lineage>
</organism>
<feature type="region of interest" description="Disordered" evidence="4">
    <location>
        <begin position="246"/>
        <end position="268"/>
    </location>
</feature>
<dbReference type="SUPFAM" id="SSF46689">
    <property type="entry name" value="Homeodomain-like"/>
    <property type="match status" value="1"/>
</dbReference>
<dbReference type="EMBL" id="JAZDRP010000003">
    <property type="protein sequence ID" value="MEE2525916.1"/>
    <property type="molecule type" value="Genomic_DNA"/>
</dbReference>
<sequence length="268" mass="29284">MPADACLGGYREWRLDGQSGLSCEAVWIYEAGDNPVAHRLLPDGKPSLAIRLRRDRQGDATGCDLIISGGLTRASWYRPAARETMIGLRLYPEAAQAAAALDPREFSNGVHEAPRLLVQHFARLLGEAPLMHSEAVARALTDGLQTIRPGFEHELQHRAAAGIRASAGRVSIAGLAKHLGIGDRQLRRRFEQATGMTPKQYGRLLRHLNAIRLAETVPRPDWAGIAVEAGYADQSHMIREARALSAESPARLHAERRAESEMSNTIAA</sequence>
<evidence type="ECO:0000256" key="2">
    <source>
        <dbReference type="ARBA" id="ARBA00023125"/>
    </source>
</evidence>
<keyword evidence="3" id="KW-0804">Transcription</keyword>
<dbReference type="RefSeq" id="WP_330198575.1">
    <property type="nucleotide sequence ID" value="NZ_JAZDRP010000003.1"/>
</dbReference>
<dbReference type="PANTHER" id="PTHR46796">
    <property type="entry name" value="HTH-TYPE TRANSCRIPTIONAL ACTIVATOR RHAS-RELATED"/>
    <property type="match status" value="1"/>
</dbReference>
<dbReference type="Gene3D" id="1.10.10.60">
    <property type="entry name" value="Homeodomain-like"/>
    <property type="match status" value="1"/>
</dbReference>
<evidence type="ECO:0000313" key="7">
    <source>
        <dbReference type="Proteomes" id="UP001354971"/>
    </source>
</evidence>
<dbReference type="InterPro" id="IPR018060">
    <property type="entry name" value="HTH_AraC"/>
</dbReference>
<comment type="caution">
    <text evidence="6">The sequence shown here is derived from an EMBL/GenBank/DDBJ whole genome shotgun (WGS) entry which is preliminary data.</text>
</comment>
<feature type="domain" description="HTH araC/xylS-type" evidence="5">
    <location>
        <begin position="157"/>
        <end position="255"/>
    </location>
</feature>
<feature type="compositionally biased region" description="Basic and acidic residues" evidence="4">
    <location>
        <begin position="250"/>
        <end position="260"/>
    </location>
</feature>
<evidence type="ECO:0000259" key="5">
    <source>
        <dbReference type="PROSITE" id="PS01124"/>
    </source>
</evidence>
<keyword evidence="2" id="KW-0238">DNA-binding</keyword>
<name>A0ABU7LQK3_9PROT</name>
<accession>A0ABU7LQK3</accession>
<proteinExistence type="predicted"/>
<reference evidence="6 7" key="1">
    <citation type="submission" date="2024-01" db="EMBL/GenBank/DDBJ databases">
        <title>Hyphobacterium bacterium isolated from marine sediment.</title>
        <authorList>
            <person name="Zhao S."/>
        </authorList>
    </citation>
    <scope>NUCLEOTIDE SEQUENCE [LARGE SCALE GENOMIC DNA]</scope>
    <source>
        <strain evidence="7">HN65</strain>
    </source>
</reference>
<dbReference type="InterPro" id="IPR009057">
    <property type="entry name" value="Homeodomain-like_sf"/>
</dbReference>
<evidence type="ECO:0000256" key="4">
    <source>
        <dbReference type="SAM" id="MobiDB-lite"/>
    </source>
</evidence>
<protein>
    <submittedName>
        <fullName evidence="6">Helix-turn-helix domain-containing protein</fullName>
    </submittedName>
</protein>
<dbReference type="PROSITE" id="PS01124">
    <property type="entry name" value="HTH_ARAC_FAMILY_2"/>
    <property type="match status" value="1"/>
</dbReference>